<dbReference type="PANTHER" id="PTHR24221">
    <property type="entry name" value="ATP-BINDING CASSETTE SUB-FAMILY B"/>
    <property type="match status" value="1"/>
</dbReference>
<keyword evidence="4" id="KW-0547">Nucleotide-binding</keyword>
<evidence type="ECO:0000256" key="8">
    <source>
        <dbReference type="ARBA" id="ARBA00024363"/>
    </source>
</evidence>
<dbReference type="GO" id="GO:0015439">
    <property type="term" value="F:ABC-type heme transporter activity"/>
    <property type="evidence" value="ECO:0007669"/>
    <property type="project" value="TreeGrafter"/>
</dbReference>
<feature type="domain" description="ABC transmembrane type-1" evidence="11">
    <location>
        <begin position="1"/>
        <end position="117"/>
    </location>
</feature>
<dbReference type="InterPro" id="IPR039421">
    <property type="entry name" value="Type_1_exporter"/>
</dbReference>
<dbReference type="SMART" id="SM00382">
    <property type="entry name" value="AAA"/>
    <property type="match status" value="1"/>
</dbReference>
<dbReference type="GO" id="GO:0005774">
    <property type="term" value="C:vacuolar membrane"/>
    <property type="evidence" value="ECO:0007669"/>
    <property type="project" value="TreeGrafter"/>
</dbReference>
<feature type="transmembrane region" description="Helical" evidence="9">
    <location>
        <begin position="91"/>
        <end position="112"/>
    </location>
</feature>
<evidence type="ECO:0000256" key="2">
    <source>
        <dbReference type="ARBA" id="ARBA00022448"/>
    </source>
</evidence>
<dbReference type="Pfam" id="PF00664">
    <property type="entry name" value="ABC_membrane"/>
    <property type="match status" value="1"/>
</dbReference>
<dbReference type="SUPFAM" id="SSF52540">
    <property type="entry name" value="P-loop containing nucleoside triphosphate hydrolases"/>
    <property type="match status" value="1"/>
</dbReference>
<accession>A0A915CVN3</accession>
<keyword evidence="7 9" id="KW-0472">Membrane</keyword>
<keyword evidence="2" id="KW-0813">Transport</keyword>
<evidence type="ECO:0000259" key="10">
    <source>
        <dbReference type="PROSITE" id="PS50893"/>
    </source>
</evidence>
<dbReference type="Proteomes" id="UP000887574">
    <property type="component" value="Unplaced"/>
</dbReference>
<keyword evidence="6 9" id="KW-1133">Transmembrane helix</keyword>
<feature type="domain" description="ABC transporter" evidence="10">
    <location>
        <begin position="151"/>
        <end position="385"/>
    </location>
</feature>
<evidence type="ECO:0000256" key="9">
    <source>
        <dbReference type="SAM" id="Phobius"/>
    </source>
</evidence>
<evidence type="ECO:0000256" key="3">
    <source>
        <dbReference type="ARBA" id="ARBA00022692"/>
    </source>
</evidence>
<protein>
    <submittedName>
        <fullName evidence="13">Uncharacterized protein</fullName>
    </submittedName>
</protein>
<comment type="similarity">
    <text evidence="8">Belongs to the ABC transporter superfamily. ABCB family. Heavy Metal importer (TC 3.A.1.210) subfamily.</text>
</comment>
<dbReference type="AlphaFoldDB" id="A0A915CVN3"/>
<dbReference type="WBParaSite" id="jg12716">
    <property type="protein sequence ID" value="jg12716"/>
    <property type="gene ID" value="jg12716"/>
</dbReference>
<dbReference type="GO" id="GO:0005524">
    <property type="term" value="F:ATP binding"/>
    <property type="evidence" value="ECO:0007669"/>
    <property type="project" value="UniProtKB-KW"/>
</dbReference>
<evidence type="ECO:0000313" key="13">
    <source>
        <dbReference type="WBParaSite" id="jg12716"/>
    </source>
</evidence>
<dbReference type="SUPFAM" id="SSF90123">
    <property type="entry name" value="ABC transporter transmembrane region"/>
    <property type="match status" value="1"/>
</dbReference>
<organism evidence="12 13">
    <name type="scientific">Ditylenchus dipsaci</name>
    <dbReference type="NCBI Taxonomy" id="166011"/>
    <lineage>
        <taxon>Eukaryota</taxon>
        <taxon>Metazoa</taxon>
        <taxon>Ecdysozoa</taxon>
        <taxon>Nematoda</taxon>
        <taxon>Chromadorea</taxon>
        <taxon>Rhabditida</taxon>
        <taxon>Tylenchina</taxon>
        <taxon>Tylenchomorpha</taxon>
        <taxon>Sphaerularioidea</taxon>
        <taxon>Anguinidae</taxon>
        <taxon>Anguininae</taxon>
        <taxon>Ditylenchus</taxon>
    </lineage>
</organism>
<dbReference type="CDD" id="cd03253">
    <property type="entry name" value="ABCC_ATM1_transporter"/>
    <property type="match status" value="1"/>
</dbReference>
<reference evidence="13" key="1">
    <citation type="submission" date="2022-11" db="UniProtKB">
        <authorList>
            <consortium name="WormBaseParasite"/>
        </authorList>
    </citation>
    <scope>IDENTIFICATION</scope>
</reference>
<comment type="subcellular location">
    <subcellularLocation>
        <location evidence="1">Membrane</location>
        <topology evidence="1">Multi-pass membrane protein</topology>
    </subcellularLocation>
</comment>
<name>A0A915CVN3_9BILA</name>
<evidence type="ECO:0000256" key="4">
    <source>
        <dbReference type="ARBA" id="ARBA00022741"/>
    </source>
</evidence>
<keyword evidence="5" id="KW-0067">ATP-binding</keyword>
<dbReference type="InterPro" id="IPR017871">
    <property type="entry name" value="ABC_transporter-like_CS"/>
</dbReference>
<dbReference type="FunFam" id="3.40.50.300:FF:000186">
    <property type="entry name" value="ATP-binding cassette sub-family B member 7, mitochondrial"/>
    <property type="match status" value="1"/>
</dbReference>
<dbReference type="InterPro" id="IPR027417">
    <property type="entry name" value="P-loop_NTPase"/>
</dbReference>
<evidence type="ECO:0000313" key="12">
    <source>
        <dbReference type="Proteomes" id="UP000887574"/>
    </source>
</evidence>
<evidence type="ECO:0000256" key="1">
    <source>
        <dbReference type="ARBA" id="ARBA00004141"/>
    </source>
</evidence>
<dbReference type="PROSITE" id="PS50893">
    <property type="entry name" value="ABC_TRANSPORTER_2"/>
    <property type="match status" value="1"/>
</dbReference>
<evidence type="ECO:0000259" key="11">
    <source>
        <dbReference type="PROSITE" id="PS50929"/>
    </source>
</evidence>
<dbReference type="PANTHER" id="PTHR24221:SF654">
    <property type="entry name" value="ATP-BINDING CASSETTE SUB-FAMILY B MEMBER 6"/>
    <property type="match status" value="1"/>
</dbReference>
<dbReference type="PROSITE" id="PS50929">
    <property type="entry name" value="ABC_TM1F"/>
    <property type="match status" value="1"/>
</dbReference>
<dbReference type="Gene3D" id="1.20.1560.10">
    <property type="entry name" value="ABC transporter type 1, transmembrane domain"/>
    <property type="match status" value="1"/>
</dbReference>
<evidence type="ECO:0000256" key="7">
    <source>
        <dbReference type="ARBA" id="ARBA00023136"/>
    </source>
</evidence>
<evidence type="ECO:0000256" key="5">
    <source>
        <dbReference type="ARBA" id="ARBA00022840"/>
    </source>
</evidence>
<feature type="transmembrane region" description="Helical" evidence="9">
    <location>
        <begin position="62"/>
        <end position="79"/>
    </location>
</feature>
<dbReference type="InterPro" id="IPR011527">
    <property type="entry name" value="ABC1_TM_dom"/>
</dbReference>
<keyword evidence="12" id="KW-1185">Reference proteome</keyword>
<keyword evidence="3 9" id="KW-0812">Transmembrane</keyword>
<dbReference type="Pfam" id="PF00005">
    <property type="entry name" value="ABC_tran"/>
    <property type="match status" value="1"/>
</dbReference>
<dbReference type="Gene3D" id="3.40.50.300">
    <property type="entry name" value="P-loop containing nucleotide triphosphate hydrolases"/>
    <property type="match status" value="1"/>
</dbReference>
<sequence length="410" mass="46203">MNECENKSSSIGVDALLNYETIKYYNAEDLEVKRYKDSYIIFQNAEFKTNASLSFLNLTQNFIIGFGLIAGSLLAAYMISLKNSDMTPGDYVLFTTYILQLYGPLNFFGTIYRTIQRSFIDMENMLDLFKQEIEISDAPGALELEKFAGTIEFENVSFGYKSDRVVLNDISFVVNPGETVALVGPSGSGKTTVIRLLFRLYDVTGGRIAFNGRDIRQLKLKSLRGRIGIVPQDTVLFNETIRYNIRYGRPSATDEEVEDAAKAAAIHDFIISHPDGYNCLVGERGLKLSGGEKQRVAIARTILKEPEYILLDEATSALDSKTERSIQTYLFELCQRRTCVIVAHRLSTIIHADKILVMNQGSIVEIGSHEQLLEKKGMYAEMWSLQNQPNGTTMLRRCPDGRCLIFWSVQ</sequence>
<dbReference type="InterPro" id="IPR003593">
    <property type="entry name" value="AAA+_ATPase"/>
</dbReference>
<dbReference type="GO" id="GO:0020037">
    <property type="term" value="F:heme binding"/>
    <property type="evidence" value="ECO:0007669"/>
    <property type="project" value="TreeGrafter"/>
</dbReference>
<proteinExistence type="inferred from homology"/>
<dbReference type="PROSITE" id="PS00211">
    <property type="entry name" value="ABC_TRANSPORTER_1"/>
    <property type="match status" value="1"/>
</dbReference>
<dbReference type="InterPro" id="IPR036640">
    <property type="entry name" value="ABC1_TM_sf"/>
</dbReference>
<dbReference type="GO" id="GO:0016887">
    <property type="term" value="F:ATP hydrolysis activity"/>
    <property type="evidence" value="ECO:0007669"/>
    <property type="project" value="InterPro"/>
</dbReference>
<dbReference type="InterPro" id="IPR003439">
    <property type="entry name" value="ABC_transporter-like_ATP-bd"/>
</dbReference>
<evidence type="ECO:0000256" key="6">
    <source>
        <dbReference type="ARBA" id="ARBA00022989"/>
    </source>
</evidence>